<dbReference type="AlphaFoldDB" id="A0A1H7VGY5"/>
<dbReference type="GO" id="GO:0016740">
    <property type="term" value="F:transferase activity"/>
    <property type="evidence" value="ECO:0007669"/>
    <property type="project" value="UniProtKB-KW"/>
</dbReference>
<dbReference type="RefSeq" id="WP_093328438.1">
    <property type="nucleotide sequence ID" value="NZ_FOAF01000007.1"/>
</dbReference>
<dbReference type="SUPFAM" id="SSF53448">
    <property type="entry name" value="Nucleotide-diphospho-sugar transferases"/>
    <property type="match status" value="1"/>
</dbReference>
<accession>A0A1H7VGY5</accession>
<evidence type="ECO:0000313" key="3">
    <source>
        <dbReference type="Proteomes" id="UP000199421"/>
    </source>
</evidence>
<keyword evidence="2" id="KW-0808">Transferase</keyword>
<dbReference type="Proteomes" id="UP000199421">
    <property type="component" value="Unassembled WGS sequence"/>
</dbReference>
<reference evidence="3" key="1">
    <citation type="submission" date="2016-10" db="EMBL/GenBank/DDBJ databases">
        <authorList>
            <person name="Varghese N."/>
            <person name="Submissions S."/>
        </authorList>
    </citation>
    <scope>NUCLEOTIDE SEQUENCE [LARGE SCALE GENOMIC DNA]</scope>
    <source>
        <strain evidence="3">DSM 18733</strain>
    </source>
</reference>
<dbReference type="Pfam" id="PF00535">
    <property type="entry name" value="Glycos_transf_2"/>
    <property type="match status" value="1"/>
</dbReference>
<dbReference type="EMBL" id="FOAF01000007">
    <property type="protein sequence ID" value="SEM08561.1"/>
    <property type="molecule type" value="Genomic_DNA"/>
</dbReference>
<protein>
    <submittedName>
        <fullName evidence="2">Glycosyl transferase family 2</fullName>
    </submittedName>
</protein>
<proteinExistence type="predicted"/>
<dbReference type="Gene3D" id="3.90.550.10">
    <property type="entry name" value="Spore Coat Polysaccharide Biosynthesis Protein SpsA, Chain A"/>
    <property type="match status" value="1"/>
</dbReference>
<dbReference type="InterPro" id="IPR001173">
    <property type="entry name" value="Glyco_trans_2-like"/>
</dbReference>
<organism evidence="2 3">
    <name type="scientific">Olivibacter domesticus</name>
    <name type="common">Pseudosphingobacterium domesticum</name>
    <dbReference type="NCBI Taxonomy" id="407022"/>
    <lineage>
        <taxon>Bacteria</taxon>
        <taxon>Pseudomonadati</taxon>
        <taxon>Bacteroidota</taxon>
        <taxon>Sphingobacteriia</taxon>
        <taxon>Sphingobacteriales</taxon>
        <taxon>Sphingobacteriaceae</taxon>
        <taxon>Olivibacter</taxon>
    </lineage>
</organism>
<dbReference type="OrthoDB" id="9785375at2"/>
<dbReference type="InterPro" id="IPR029044">
    <property type="entry name" value="Nucleotide-diphossugar_trans"/>
</dbReference>
<evidence type="ECO:0000259" key="1">
    <source>
        <dbReference type="Pfam" id="PF00535"/>
    </source>
</evidence>
<sequence>MQNLAPIALFVYNRPEHTRRTIKYLQQNILAEETRLFVFSDAPKNPADEEKVEQTRALINEINGFKSVKLIKRTNNMGLASSIIAGVTQLVNEYGKIIVFEDDLLSSPYTLTYFNEALTAYENESAVMQVAAYMFPLKHDKHLPETFFLRSINSWGWATWKRAWNSFDADIHHLNKQFNEEKIHQFTVDGTMMNYWKQFQDFKEGKNDSWAIRWHASVFLKRGLVLYPAKSLIENIGHDGSGVHSIIEDTYKVHLSRKPISSFPKIIREDALALTEIKNFYKHRKGSWLKRGKKFIINKWFNLKSKLGK</sequence>
<name>A0A1H7VGY5_OLID1</name>
<gene>
    <name evidence="2" type="ORF">SAMN05661044_04186</name>
</gene>
<feature type="domain" description="Glycosyltransferase 2-like" evidence="1">
    <location>
        <begin position="10"/>
        <end position="146"/>
    </location>
</feature>
<keyword evidence="3" id="KW-1185">Reference proteome</keyword>
<dbReference type="STRING" id="407022.SAMN05661044_04186"/>
<evidence type="ECO:0000313" key="2">
    <source>
        <dbReference type="EMBL" id="SEM08561.1"/>
    </source>
</evidence>